<feature type="region of interest" description="Disordered" evidence="1">
    <location>
        <begin position="385"/>
        <end position="406"/>
    </location>
</feature>
<accession>E6PNH8</accession>
<proteinExistence type="predicted"/>
<organism evidence="3">
    <name type="scientific">mine drainage metagenome</name>
    <dbReference type="NCBI Taxonomy" id="410659"/>
    <lineage>
        <taxon>unclassified sequences</taxon>
        <taxon>metagenomes</taxon>
        <taxon>ecological metagenomes</taxon>
    </lineage>
</organism>
<gene>
    <name evidence="3" type="ORF">CARN2_1338</name>
</gene>
<evidence type="ECO:0000313" key="3">
    <source>
        <dbReference type="EMBL" id="CBH96480.1"/>
    </source>
</evidence>
<evidence type="ECO:0000259" key="2">
    <source>
        <dbReference type="Pfam" id="PF18821"/>
    </source>
</evidence>
<name>E6PNH8_9ZZZZ</name>
<feature type="region of interest" description="Disordered" evidence="1">
    <location>
        <begin position="1"/>
        <end position="84"/>
    </location>
</feature>
<comment type="caution">
    <text evidence="3">The sequence shown here is derived from an EMBL/GenBank/DDBJ whole genome shotgun (WGS) entry which is preliminary data.</text>
</comment>
<dbReference type="Pfam" id="PF18821">
    <property type="entry name" value="LPD7"/>
    <property type="match status" value="1"/>
</dbReference>
<feature type="compositionally biased region" description="Low complexity" evidence="1">
    <location>
        <begin position="549"/>
        <end position="559"/>
    </location>
</feature>
<dbReference type="InterPro" id="IPR040677">
    <property type="entry name" value="LPD7"/>
</dbReference>
<feature type="compositionally biased region" description="Basic and acidic residues" evidence="1">
    <location>
        <begin position="46"/>
        <end position="84"/>
    </location>
</feature>
<dbReference type="EMBL" id="CABM01000027">
    <property type="protein sequence ID" value="CBH96480.1"/>
    <property type="molecule type" value="Genomic_DNA"/>
</dbReference>
<feature type="compositionally biased region" description="Polar residues" evidence="1">
    <location>
        <begin position="505"/>
        <end position="517"/>
    </location>
</feature>
<evidence type="ECO:0000256" key="1">
    <source>
        <dbReference type="SAM" id="MobiDB-lite"/>
    </source>
</evidence>
<feature type="region of interest" description="Disordered" evidence="1">
    <location>
        <begin position="484"/>
        <end position="570"/>
    </location>
</feature>
<sequence length="570" mass="62898">MAGCWPPRRRRWDAGSKSALERQLGPYRAPGAHLNAQRGLAPEGSYQRHLDAERVRDQGPKLKGSDRGSDPQRAARRDERARARQALAERYKREQDALRAQRPALRQSLAARHRAERQQLSIELRHERAAGIAENKALGLGPQNAISQWAYEAAKRREALQKRQAAERHELTQKIPRTQVWHTWLEQQAQAGDEAARTALRGIRYREQRGKNKSQDGIEGEELDPLRRLTVAALQAEIDHRRQCVIYRGLDGREKFTDIGPRLVMHDKSADSLEAALRIAAQKFGGKVDITGSSEFRERAARQAVRLGIEVANADLAAVVADEQAKVQQTRGTWLVPRQAQSVMQQCDTPRRQNLAQPAPAQDEALMAGVRERVATFIAEAGQRTASNAWQPGPGQAPSQSRDPIDSADLAGESILAHLSSQGWDALELAGQGQALAPGQQALLCNGEQPDLVNAQGQLTPLGQAAYARQQDRLAQERKVLQKLTEERRRSRPSPAAAPPPAADTSKTAMPQAQDQAPKQAEPVKSVPFLPMLDLSPLPQQDSEHGQEPGVPRRSQPRSSRGHGRGGHGR</sequence>
<feature type="domain" description="Large polyvalent protein-associated" evidence="2">
    <location>
        <begin position="234"/>
        <end position="321"/>
    </location>
</feature>
<feature type="compositionally biased region" description="Basic residues" evidence="1">
    <location>
        <begin position="560"/>
        <end position="570"/>
    </location>
</feature>
<protein>
    <recommendedName>
        <fullName evidence="2">Large polyvalent protein-associated domain-containing protein</fullName>
    </recommendedName>
</protein>
<dbReference type="AlphaFoldDB" id="E6PNH8"/>
<reference evidence="3" key="1">
    <citation type="submission" date="2009-10" db="EMBL/GenBank/DDBJ databases">
        <title>Diversity of trophic interactions inside an arsenic-rich microbial ecosystem.</title>
        <authorList>
            <person name="Bertin P.N."/>
            <person name="Heinrich-Salmeron A."/>
            <person name="Pelletier E."/>
            <person name="Goulhen-Chollet F."/>
            <person name="Arsene-Ploetze F."/>
            <person name="Gallien S."/>
            <person name="Calteau A."/>
            <person name="Vallenet D."/>
            <person name="Casiot C."/>
            <person name="Chane-Woon-Ming B."/>
            <person name="Giloteaux L."/>
            <person name="Barakat M."/>
            <person name="Bonnefoy V."/>
            <person name="Bruneel O."/>
            <person name="Chandler M."/>
            <person name="Cleiss J."/>
            <person name="Duran R."/>
            <person name="Elbaz-Poulichet F."/>
            <person name="Fonknechten N."/>
            <person name="Lauga B."/>
            <person name="Mornico D."/>
            <person name="Ortet P."/>
            <person name="Schaeffer C."/>
            <person name="Siguier P."/>
            <person name="Alexander Thil Smith A."/>
            <person name="Van Dorsselaer A."/>
            <person name="Weissenbach J."/>
            <person name="Medigue C."/>
            <person name="Le Paslier D."/>
        </authorList>
    </citation>
    <scope>NUCLEOTIDE SEQUENCE</scope>
</reference>